<proteinExistence type="predicted"/>
<protein>
    <submittedName>
        <fullName evidence="2">Uncharacterized protein</fullName>
    </submittedName>
</protein>
<accession>A0A895XGE4</accession>
<dbReference type="KEGG" id="nav:JQS30_14370"/>
<dbReference type="Proteomes" id="UP000662939">
    <property type="component" value="Chromosome"/>
</dbReference>
<dbReference type="AlphaFoldDB" id="A0A895XGE4"/>
<name>A0A895XGE4_9ACTN</name>
<evidence type="ECO:0000313" key="2">
    <source>
        <dbReference type="EMBL" id="QSB04931.1"/>
    </source>
</evidence>
<feature type="region of interest" description="Disordered" evidence="1">
    <location>
        <begin position="283"/>
        <end position="318"/>
    </location>
</feature>
<feature type="compositionally biased region" description="Polar residues" evidence="1">
    <location>
        <begin position="289"/>
        <end position="309"/>
    </location>
</feature>
<keyword evidence="3" id="KW-1185">Reference proteome</keyword>
<dbReference type="EMBL" id="CP070496">
    <property type="protein sequence ID" value="QSB04931.1"/>
    <property type="molecule type" value="Genomic_DNA"/>
</dbReference>
<reference evidence="2" key="1">
    <citation type="submission" date="2021-02" db="EMBL/GenBank/DDBJ databases">
        <title>Natronoglycomyces albus gen. nov., sp. nov, a haloalkaliphilic actinobacterium from a soda solonchak soil.</title>
        <authorList>
            <person name="Sorokin D.Y."/>
            <person name="Khijniak T.V."/>
            <person name="Zakharycheva A.P."/>
            <person name="Boueva O.V."/>
            <person name="Ariskina E.V."/>
            <person name="Hahnke R.L."/>
            <person name="Bunk B."/>
            <person name="Sproer C."/>
            <person name="Schumann P."/>
            <person name="Evtushenko L.I."/>
            <person name="Kublanov I.V."/>
        </authorList>
    </citation>
    <scope>NUCLEOTIDE SEQUENCE</scope>
    <source>
        <strain evidence="2">DSM 106290</strain>
    </source>
</reference>
<sequence>MPTNDELFYSDTENAYDQFREATEDNLGWSVIHGIRTEESELLLRRFNWYYDYFRELGAISNGTRPILRELRNEVMVTMNDFVLSERFSPTGIIDDELTDWRGPTGNKFRNEYLRDLNKALLTRYEAVGSLATIIEVHEAVINQARKKYLDLLDSTIEAIEGITASRQSNSAKLVAIIAENAILALTAAIPGGTLIIAARILIAVKTAGQLIDAVSTDVSGDNWWDVMEQTVEKCSDIKKAVEEATSDVAEDLDRALLFLEGQHIEEVLPPLVAPEADEDITDVIEDPATNSAEGAQSNVENSAPNTPASMPVPTAPQ</sequence>
<dbReference type="RefSeq" id="WP_213170932.1">
    <property type="nucleotide sequence ID" value="NZ_CP070496.1"/>
</dbReference>
<organism evidence="2 3">
    <name type="scientific">Natronoglycomyces albus</name>
    <dbReference type="NCBI Taxonomy" id="2811108"/>
    <lineage>
        <taxon>Bacteria</taxon>
        <taxon>Bacillati</taxon>
        <taxon>Actinomycetota</taxon>
        <taxon>Actinomycetes</taxon>
        <taxon>Glycomycetales</taxon>
        <taxon>Glycomycetaceae</taxon>
        <taxon>Natronoglycomyces</taxon>
    </lineage>
</organism>
<gene>
    <name evidence="2" type="ORF">JQS30_14370</name>
</gene>
<evidence type="ECO:0000256" key="1">
    <source>
        <dbReference type="SAM" id="MobiDB-lite"/>
    </source>
</evidence>
<evidence type="ECO:0000313" key="3">
    <source>
        <dbReference type="Proteomes" id="UP000662939"/>
    </source>
</evidence>